<organism evidence="1 2">
    <name type="scientific">Nitrosomonas oligotropha</name>
    <dbReference type="NCBI Taxonomy" id="42354"/>
    <lineage>
        <taxon>Bacteria</taxon>
        <taxon>Pseudomonadati</taxon>
        <taxon>Pseudomonadota</taxon>
        <taxon>Betaproteobacteria</taxon>
        <taxon>Nitrosomonadales</taxon>
        <taxon>Nitrosomonadaceae</taxon>
        <taxon>Nitrosomonas</taxon>
    </lineage>
</organism>
<gene>
    <name evidence="1" type="ORF">SAMN05216333_101193</name>
</gene>
<sequence length="91" mass="10630">MGSGLPGRKIIADDLKQDVVKLRLIRDQEKWWILDPPIPRVSVKALHQFYKDRIDSMADWIFTKRASGSQKNNYEEMNKTLEILKSLMVSK</sequence>
<dbReference type="EMBL" id="FODO01000001">
    <property type="protein sequence ID" value="SEN79555.1"/>
    <property type="molecule type" value="Genomic_DNA"/>
</dbReference>
<evidence type="ECO:0000313" key="2">
    <source>
        <dbReference type="Proteomes" id="UP000198814"/>
    </source>
</evidence>
<dbReference type="Proteomes" id="UP000198814">
    <property type="component" value="Unassembled WGS sequence"/>
</dbReference>
<dbReference type="AlphaFoldDB" id="A0A1H8JGK1"/>
<keyword evidence="2" id="KW-1185">Reference proteome</keyword>
<name>A0A1H8JGK1_9PROT</name>
<reference evidence="2" key="1">
    <citation type="submission" date="2016-10" db="EMBL/GenBank/DDBJ databases">
        <authorList>
            <person name="Varghese N."/>
            <person name="Submissions S."/>
        </authorList>
    </citation>
    <scope>NUCLEOTIDE SEQUENCE [LARGE SCALE GENOMIC DNA]</scope>
    <source>
        <strain evidence="2">Nm76</strain>
    </source>
</reference>
<protein>
    <submittedName>
        <fullName evidence="1">Uncharacterized protein</fullName>
    </submittedName>
</protein>
<dbReference type="RefSeq" id="WP_090314920.1">
    <property type="nucleotide sequence ID" value="NZ_FNOE01000001.1"/>
</dbReference>
<dbReference type="STRING" id="42354.SAMN05216333_101193"/>
<proteinExistence type="predicted"/>
<accession>A0A1H8JGK1</accession>
<evidence type="ECO:0000313" key="1">
    <source>
        <dbReference type="EMBL" id="SEN79555.1"/>
    </source>
</evidence>